<dbReference type="InterPro" id="IPR036217">
    <property type="entry name" value="MethylDNA_cys_MeTrfase_DNAb"/>
</dbReference>
<evidence type="ECO:0000313" key="14">
    <source>
        <dbReference type="EMBL" id="CAB4835869.1"/>
    </source>
</evidence>
<evidence type="ECO:0000256" key="2">
    <source>
        <dbReference type="ARBA" id="ARBA00008711"/>
    </source>
</evidence>
<feature type="domain" description="Methylguanine DNA methyltransferase ribonuclease-like" evidence="11">
    <location>
        <begin position="17"/>
        <end position="89"/>
    </location>
</feature>
<feature type="domain" description="Methylated-DNA-[protein]-cysteine S-methyltransferase DNA binding" evidence="10">
    <location>
        <begin position="93"/>
        <end position="172"/>
    </location>
</feature>
<keyword evidence="8" id="KW-0234">DNA repair</keyword>
<dbReference type="SUPFAM" id="SSF53155">
    <property type="entry name" value="Methylated DNA-protein cysteine methyltransferase domain"/>
    <property type="match status" value="1"/>
</dbReference>
<dbReference type="PROSITE" id="PS00374">
    <property type="entry name" value="MGMT"/>
    <property type="match status" value="1"/>
</dbReference>
<dbReference type="Pfam" id="PF02870">
    <property type="entry name" value="Methyltransf_1N"/>
    <property type="match status" value="1"/>
</dbReference>
<evidence type="ECO:0000256" key="4">
    <source>
        <dbReference type="ARBA" id="ARBA00022490"/>
    </source>
</evidence>
<dbReference type="InterPro" id="IPR023546">
    <property type="entry name" value="MGMT"/>
</dbReference>
<evidence type="ECO:0000256" key="1">
    <source>
        <dbReference type="ARBA" id="ARBA00001286"/>
    </source>
</evidence>
<evidence type="ECO:0000256" key="8">
    <source>
        <dbReference type="ARBA" id="ARBA00023204"/>
    </source>
</evidence>
<evidence type="ECO:0000313" key="16">
    <source>
        <dbReference type="EMBL" id="CAB5021622.1"/>
    </source>
</evidence>
<evidence type="ECO:0000313" key="13">
    <source>
        <dbReference type="EMBL" id="CAB4719405.1"/>
    </source>
</evidence>
<evidence type="ECO:0000256" key="9">
    <source>
        <dbReference type="ARBA" id="ARBA00049348"/>
    </source>
</evidence>
<dbReference type="FunFam" id="1.10.10.10:FF:000214">
    <property type="entry name" value="Methylated-DNA--protein-cysteine methyltransferase"/>
    <property type="match status" value="1"/>
</dbReference>
<dbReference type="EMBL" id="CAFBMT010000006">
    <property type="protein sequence ID" value="CAB4929889.1"/>
    <property type="molecule type" value="Genomic_DNA"/>
</dbReference>
<dbReference type="EC" id="2.1.1.63" evidence="3"/>
<dbReference type="PANTHER" id="PTHR10815">
    <property type="entry name" value="METHYLATED-DNA--PROTEIN-CYSTEINE METHYLTRANSFERASE"/>
    <property type="match status" value="1"/>
</dbReference>
<proteinExistence type="inferred from homology"/>
<dbReference type="EMBL" id="CAFBOL010000176">
    <property type="protein sequence ID" value="CAB5021622.1"/>
    <property type="molecule type" value="Genomic_DNA"/>
</dbReference>
<dbReference type="Pfam" id="PF01035">
    <property type="entry name" value="DNA_binding_1"/>
    <property type="match status" value="1"/>
</dbReference>
<dbReference type="AlphaFoldDB" id="A0A6J7AVJ0"/>
<dbReference type="SUPFAM" id="SSF46767">
    <property type="entry name" value="Methylated DNA-protein cysteine methyltransferase, C-terminal domain"/>
    <property type="match status" value="1"/>
</dbReference>
<evidence type="ECO:0000256" key="3">
    <source>
        <dbReference type="ARBA" id="ARBA00011918"/>
    </source>
</evidence>
<reference evidence="14" key="1">
    <citation type="submission" date="2020-05" db="EMBL/GenBank/DDBJ databases">
        <authorList>
            <person name="Chiriac C."/>
            <person name="Salcher M."/>
            <person name="Ghai R."/>
            <person name="Kavagutti S V."/>
        </authorList>
    </citation>
    <scope>NUCLEOTIDE SEQUENCE</scope>
</reference>
<dbReference type="NCBIfam" id="TIGR00589">
    <property type="entry name" value="ogt"/>
    <property type="match status" value="1"/>
</dbReference>
<keyword evidence="6" id="KW-0808">Transferase</keyword>
<dbReference type="InterPro" id="IPR014048">
    <property type="entry name" value="MethylDNA_cys_MeTrfase_DNA-bd"/>
</dbReference>
<keyword evidence="5" id="KW-0489">Methyltransferase</keyword>
<keyword evidence="7" id="KW-0227">DNA damage</keyword>
<evidence type="ECO:0000313" key="15">
    <source>
        <dbReference type="EMBL" id="CAB4929889.1"/>
    </source>
</evidence>
<comment type="catalytic activity">
    <reaction evidence="1">
        <text>a 4-O-methyl-thymidine in DNA + L-cysteinyl-[protein] = a thymidine in DNA + S-methyl-L-cysteinyl-[protein]</text>
        <dbReference type="Rhea" id="RHEA:53428"/>
        <dbReference type="Rhea" id="RHEA-COMP:10131"/>
        <dbReference type="Rhea" id="RHEA-COMP:10132"/>
        <dbReference type="Rhea" id="RHEA-COMP:13555"/>
        <dbReference type="Rhea" id="RHEA-COMP:13556"/>
        <dbReference type="ChEBI" id="CHEBI:29950"/>
        <dbReference type="ChEBI" id="CHEBI:82612"/>
        <dbReference type="ChEBI" id="CHEBI:137386"/>
        <dbReference type="ChEBI" id="CHEBI:137387"/>
        <dbReference type="EC" id="2.1.1.63"/>
    </reaction>
</comment>
<keyword evidence="4" id="KW-0963">Cytoplasm</keyword>
<evidence type="ECO:0000259" key="10">
    <source>
        <dbReference type="Pfam" id="PF01035"/>
    </source>
</evidence>
<dbReference type="HAMAP" id="MF_00772">
    <property type="entry name" value="OGT"/>
    <property type="match status" value="1"/>
</dbReference>
<protein>
    <recommendedName>
        <fullName evidence="3">methylated-DNA--[protein]-cysteine S-methyltransferase</fullName>
        <ecNumber evidence="3">2.1.1.63</ecNumber>
    </recommendedName>
</protein>
<dbReference type="EMBL" id="CAESGF010000006">
    <property type="protein sequence ID" value="CAB4363502.1"/>
    <property type="molecule type" value="Genomic_DNA"/>
</dbReference>
<dbReference type="PANTHER" id="PTHR10815:SF5">
    <property type="entry name" value="METHYLATED-DNA--PROTEIN-CYSTEINE METHYLTRANSFERASE"/>
    <property type="match status" value="1"/>
</dbReference>
<sequence>MHRTTNIPPLGDHSTLVRTSMSTPVGELTLIASQRGLRAVLWHGELPADSDIAASAGKGRGAAILSEAALQLDEYFAGKRTEFDLPLDPVGTEFQAAAWAELRKIPFGETISYGEQARRLGDVNKSRAVGAANGRNPISIIVPCHRVIGANGALTGFAAGVDVKQWLLRHEQHGAGQLSLI</sequence>
<dbReference type="CDD" id="cd06445">
    <property type="entry name" value="ATase"/>
    <property type="match status" value="1"/>
</dbReference>
<dbReference type="EMBL" id="CAEZYF010000006">
    <property type="protein sequence ID" value="CAB4719405.1"/>
    <property type="molecule type" value="Genomic_DNA"/>
</dbReference>
<gene>
    <name evidence="13" type="ORF">UFOPK2656_01207</name>
    <name evidence="14" type="ORF">UFOPK3099_02910</name>
    <name evidence="15" type="ORF">UFOPK3651_01408</name>
    <name evidence="16" type="ORF">UFOPK3931_03394</name>
    <name evidence="12" type="ORF">UFOPK4189_01281</name>
</gene>
<evidence type="ECO:0000256" key="6">
    <source>
        <dbReference type="ARBA" id="ARBA00022679"/>
    </source>
</evidence>
<dbReference type="InterPro" id="IPR001497">
    <property type="entry name" value="MethylDNA_cys_MeTrfase_AS"/>
</dbReference>
<evidence type="ECO:0000313" key="12">
    <source>
        <dbReference type="EMBL" id="CAB4363502.1"/>
    </source>
</evidence>
<dbReference type="Gene3D" id="1.10.10.10">
    <property type="entry name" value="Winged helix-like DNA-binding domain superfamily/Winged helix DNA-binding domain"/>
    <property type="match status" value="1"/>
</dbReference>
<name>A0A6J7AVJ0_9ZZZZ</name>
<organism evidence="14">
    <name type="scientific">freshwater metagenome</name>
    <dbReference type="NCBI Taxonomy" id="449393"/>
    <lineage>
        <taxon>unclassified sequences</taxon>
        <taxon>metagenomes</taxon>
        <taxon>ecological metagenomes</taxon>
    </lineage>
</organism>
<dbReference type="Gene3D" id="3.30.160.70">
    <property type="entry name" value="Methylated DNA-protein cysteine methyltransferase domain"/>
    <property type="match status" value="1"/>
</dbReference>
<accession>A0A6J7AVJ0</accession>
<comment type="similarity">
    <text evidence="2">Belongs to the MGMT family.</text>
</comment>
<dbReference type="InterPro" id="IPR008332">
    <property type="entry name" value="MethylG_MeTrfase_N"/>
</dbReference>
<dbReference type="GO" id="GO:0003908">
    <property type="term" value="F:methylated-DNA-[protein]-cysteine S-methyltransferase activity"/>
    <property type="evidence" value="ECO:0007669"/>
    <property type="project" value="UniProtKB-EC"/>
</dbReference>
<evidence type="ECO:0000256" key="5">
    <source>
        <dbReference type="ARBA" id="ARBA00022603"/>
    </source>
</evidence>
<dbReference type="InterPro" id="IPR036388">
    <property type="entry name" value="WH-like_DNA-bd_sf"/>
</dbReference>
<dbReference type="InterPro" id="IPR036631">
    <property type="entry name" value="MGMT_N_sf"/>
</dbReference>
<comment type="catalytic activity">
    <reaction evidence="9">
        <text>a 6-O-methyl-2'-deoxyguanosine in DNA + L-cysteinyl-[protein] = S-methyl-L-cysteinyl-[protein] + a 2'-deoxyguanosine in DNA</text>
        <dbReference type="Rhea" id="RHEA:24000"/>
        <dbReference type="Rhea" id="RHEA-COMP:10131"/>
        <dbReference type="Rhea" id="RHEA-COMP:10132"/>
        <dbReference type="Rhea" id="RHEA-COMP:11367"/>
        <dbReference type="Rhea" id="RHEA-COMP:11368"/>
        <dbReference type="ChEBI" id="CHEBI:29950"/>
        <dbReference type="ChEBI" id="CHEBI:82612"/>
        <dbReference type="ChEBI" id="CHEBI:85445"/>
        <dbReference type="ChEBI" id="CHEBI:85448"/>
        <dbReference type="EC" id="2.1.1.63"/>
    </reaction>
</comment>
<dbReference type="EMBL" id="CAFAAV010000343">
    <property type="protein sequence ID" value="CAB4835869.1"/>
    <property type="molecule type" value="Genomic_DNA"/>
</dbReference>
<dbReference type="GO" id="GO:0032259">
    <property type="term" value="P:methylation"/>
    <property type="evidence" value="ECO:0007669"/>
    <property type="project" value="UniProtKB-KW"/>
</dbReference>
<evidence type="ECO:0000259" key="11">
    <source>
        <dbReference type="Pfam" id="PF02870"/>
    </source>
</evidence>
<dbReference type="GO" id="GO:0006281">
    <property type="term" value="P:DNA repair"/>
    <property type="evidence" value="ECO:0007669"/>
    <property type="project" value="UniProtKB-KW"/>
</dbReference>
<evidence type="ECO:0000256" key="7">
    <source>
        <dbReference type="ARBA" id="ARBA00022763"/>
    </source>
</evidence>